<dbReference type="PANTHER" id="PTHR46889:SF4">
    <property type="entry name" value="TRANSPOSASE INSO FOR INSERTION SEQUENCE ELEMENT IS911B-RELATED"/>
    <property type="match status" value="1"/>
</dbReference>
<accession>A0ABU8REY2</accession>
<dbReference type="EMBL" id="JBBHLD010000071">
    <property type="protein sequence ID" value="MEJ5908456.1"/>
    <property type="molecule type" value="Genomic_DNA"/>
</dbReference>
<dbReference type="Pfam" id="PF13276">
    <property type="entry name" value="HTH_21"/>
    <property type="match status" value="1"/>
</dbReference>
<dbReference type="InterPro" id="IPR036397">
    <property type="entry name" value="RNaseH_sf"/>
</dbReference>
<sequence>MIEELRESGSYPTSLLCSALGVSRSAFYDWAYRRSKPNTERDALRAKVVQLHAESRESAGARMISQYLKAQQLKVGRYLVGRLMAEANLTSRQRRRHQYRSRGVEAFVAKNLLERNFEPTAINQVWCGDVTSLMVGKRWYHLAVVIDLFARRVVGWAFSLVNDANLVTKALRMAVEVRGAPAGLMFHSDQGCQYTSQRFQSELLGHGITQSMSRRGQCWDNAPMERFFGTLKSEWVPAKGYSEIEEARQDMTSFFMRYNRIRLHSYNNYLSPIAMEQQAA</sequence>
<organism evidence="2 3">
    <name type="scientific">Pseudomonas kermanshahensis</name>
    <dbReference type="NCBI Taxonomy" id="2745482"/>
    <lineage>
        <taxon>Bacteria</taxon>
        <taxon>Pseudomonadati</taxon>
        <taxon>Pseudomonadota</taxon>
        <taxon>Gammaproteobacteria</taxon>
        <taxon>Pseudomonadales</taxon>
        <taxon>Pseudomonadaceae</taxon>
        <taxon>Pseudomonas</taxon>
    </lineage>
</organism>
<evidence type="ECO:0000313" key="3">
    <source>
        <dbReference type="Proteomes" id="UP001377692"/>
    </source>
</evidence>
<feature type="domain" description="Integrase catalytic" evidence="1">
    <location>
        <begin position="115"/>
        <end position="280"/>
    </location>
</feature>
<evidence type="ECO:0000313" key="2">
    <source>
        <dbReference type="EMBL" id="MEJ5908456.1"/>
    </source>
</evidence>
<reference evidence="2 3" key="1">
    <citation type="submission" date="2024-02" db="EMBL/GenBank/DDBJ databases">
        <title>Identification of pathogenicity and growth-promoting functions of Pseudomonas putida variants.</title>
        <authorList>
            <person name="Sun J."/>
        </authorList>
    </citation>
    <scope>NUCLEOTIDE SEQUENCE [LARGE SCALE GENOMIC DNA]</scope>
    <source>
        <strain evidence="2 3">A04</strain>
    </source>
</reference>
<name>A0ABU8REY2_9PSED</name>
<evidence type="ECO:0000259" key="1">
    <source>
        <dbReference type="PROSITE" id="PS50994"/>
    </source>
</evidence>
<dbReference type="InterPro" id="IPR048020">
    <property type="entry name" value="Transpos_IS3"/>
</dbReference>
<dbReference type="Pfam" id="PF13333">
    <property type="entry name" value="rve_2"/>
    <property type="match status" value="1"/>
</dbReference>
<dbReference type="InterPro" id="IPR025948">
    <property type="entry name" value="HTH-like_dom"/>
</dbReference>
<dbReference type="InterPro" id="IPR050900">
    <property type="entry name" value="Transposase_IS3/IS150/IS904"/>
</dbReference>
<comment type="caution">
    <text evidence="2">The sequence shown here is derived from an EMBL/GenBank/DDBJ whole genome shotgun (WGS) entry which is preliminary data.</text>
</comment>
<gene>
    <name evidence="2" type="ORF">V7V80_27670</name>
</gene>
<keyword evidence="3" id="KW-1185">Reference proteome</keyword>
<dbReference type="PROSITE" id="PS50994">
    <property type="entry name" value="INTEGRASE"/>
    <property type="match status" value="1"/>
</dbReference>
<dbReference type="InterPro" id="IPR012337">
    <property type="entry name" value="RNaseH-like_sf"/>
</dbReference>
<dbReference type="Gene3D" id="3.30.420.10">
    <property type="entry name" value="Ribonuclease H-like superfamily/Ribonuclease H"/>
    <property type="match status" value="1"/>
</dbReference>
<dbReference type="InterPro" id="IPR001584">
    <property type="entry name" value="Integrase_cat-core"/>
</dbReference>
<dbReference type="Pfam" id="PF00665">
    <property type="entry name" value="rve"/>
    <property type="match status" value="1"/>
</dbReference>
<dbReference type="RefSeq" id="WP_339551556.1">
    <property type="nucleotide sequence ID" value="NZ_JBBHLD010000071.1"/>
</dbReference>
<protein>
    <submittedName>
        <fullName evidence="2">IS3 family transposase</fullName>
    </submittedName>
</protein>
<dbReference type="NCBIfam" id="NF033516">
    <property type="entry name" value="transpos_IS3"/>
    <property type="match status" value="1"/>
</dbReference>
<dbReference type="SUPFAM" id="SSF53098">
    <property type="entry name" value="Ribonuclease H-like"/>
    <property type="match status" value="1"/>
</dbReference>
<proteinExistence type="predicted"/>
<dbReference type="Proteomes" id="UP001377692">
    <property type="component" value="Unassembled WGS sequence"/>
</dbReference>
<dbReference type="PANTHER" id="PTHR46889">
    <property type="entry name" value="TRANSPOSASE INSF FOR INSERTION SEQUENCE IS3B-RELATED"/>
    <property type="match status" value="1"/>
</dbReference>